<dbReference type="SUPFAM" id="SSF55729">
    <property type="entry name" value="Acyl-CoA N-acyltransferases (Nat)"/>
    <property type="match status" value="2"/>
</dbReference>
<accession>A0A109W5W9</accession>
<dbReference type="Proteomes" id="UP000063964">
    <property type="component" value="Chromosome"/>
</dbReference>
<evidence type="ECO:0000313" key="3">
    <source>
        <dbReference type="Proteomes" id="UP000063964"/>
    </source>
</evidence>
<proteinExistence type="predicted"/>
<name>A0A109W5W9_9BACT</name>
<organism evidence="2 3">
    <name type="scientific">Desulfomicrobium orale DSM 12838</name>
    <dbReference type="NCBI Taxonomy" id="888061"/>
    <lineage>
        <taxon>Bacteria</taxon>
        <taxon>Pseudomonadati</taxon>
        <taxon>Thermodesulfobacteriota</taxon>
        <taxon>Desulfovibrionia</taxon>
        <taxon>Desulfovibrionales</taxon>
        <taxon>Desulfomicrobiaceae</taxon>
        <taxon>Desulfomicrobium</taxon>
    </lineage>
</organism>
<keyword evidence="3" id="KW-1185">Reference proteome</keyword>
<dbReference type="Pfam" id="PF09924">
    <property type="entry name" value="LPG_synthase_C"/>
    <property type="match status" value="1"/>
</dbReference>
<dbReference type="RefSeq" id="WP_066604748.1">
    <property type="nucleotide sequence ID" value="NZ_CP014230.1"/>
</dbReference>
<evidence type="ECO:0000259" key="1">
    <source>
        <dbReference type="Pfam" id="PF09924"/>
    </source>
</evidence>
<sequence length="295" mass="34420">MNRIFTPVSLDGQAEYNRLLAMCAQKASDYSFVNLWGWGREYGLEWSFCEKYVLIRQTIPDLVYWAPVGDWAGADWKALQNDLPQDICFSRIPEELKNIWEARLEDVRVRECREHWDYLYDRAELAELKGRKFHNKKNLLNQFVREYDATFVELDEKTVECALAMQTDWFLWRNSENDRTLEAENRAIVKVMHDWSRLGSLMGGGIVVDGKMIAYTIAEALDEKSVLIHFEKGCPLFKGVYQAVNQMFLEHCAQGFSIVNREQDLGDEGLRKAKLSYNPVDFLKKYTVCLRGSLR</sequence>
<dbReference type="KEGG" id="doa:AXF15_06125"/>
<dbReference type="STRING" id="888061.AXF15_06125"/>
<dbReference type="InterPro" id="IPR024320">
    <property type="entry name" value="LPG_synthase_C"/>
</dbReference>
<dbReference type="EMBL" id="CP014230">
    <property type="protein sequence ID" value="AMD92720.1"/>
    <property type="molecule type" value="Genomic_DNA"/>
</dbReference>
<dbReference type="OrthoDB" id="9765580at2"/>
<protein>
    <recommendedName>
        <fullName evidence="1">Phosphatidylglycerol lysyltransferase C-terminal domain-containing protein</fullName>
    </recommendedName>
</protein>
<dbReference type="Gene3D" id="3.40.630.30">
    <property type="match status" value="1"/>
</dbReference>
<dbReference type="AlphaFoldDB" id="A0A109W5W9"/>
<evidence type="ECO:0000313" key="2">
    <source>
        <dbReference type="EMBL" id="AMD92720.1"/>
    </source>
</evidence>
<feature type="domain" description="Phosphatidylglycerol lysyltransferase C-terminal" evidence="1">
    <location>
        <begin position="24"/>
        <end position="288"/>
    </location>
</feature>
<reference evidence="3" key="1">
    <citation type="submission" date="2016-02" db="EMBL/GenBank/DDBJ databases">
        <authorList>
            <person name="Holder M.E."/>
            <person name="Ajami N.J."/>
            <person name="Petrosino J.F."/>
        </authorList>
    </citation>
    <scope>NUCLEOTIDE SEQUENCE [LARGE SCALE GENOMIC DNA]</scope>
    <source>
        <strain evidence="3">DSM 12838</strain>
    </source>
</reference>
<dbReference type="InterPro" id="IPR016181">
    <property type="entry name" value="Acyl_CoA_acyltransferase"/>
</dbReference>
<dbReference type="PANTHER" id="PTHR41373">
    <property type="entry name" value="DUF2156 DOMAIN-CONTAINING PROTEIN"/>
    <property type="match status" value="1"/>
</dbReference>
<dbReference type="InterPro" id="IPR016732">
    <property type="entry name" value="UCP018688"/>
</dbReference>
<dbReference type="PIRSF" id="PIRSF018688">
    <property type="entry name" value="UCP018688"/>
    <property type="match status" value="1"/>
</dbReference>
<gene>
    <name evidence="2" type="ORF">AXF15_06125</name>
</gene>
<dbReference type="PANTHER" id="PTHR41373:SF1">
    <property type="entry name" value="PHOSPHATIDYLGLYCEROL LYSYLTRANSFERASE C-TERMINAL DOMAIN-CONTAINING PROTEIN"/>
    <property type="match status" value="1"/>
</dbReference>